<dbReference type="InterPro" id="IPR036638">
    <property type="entry name" value="HLH_DNA-bd_sf"/>
</dbReference>
<feature type="region of interest" description="Disordered" evidence="2">
    <location>
        <begin position="162"/>
        <end position="191"/>
    </location>
</feature>
<dbReference type="OrthoDB" id="71302at2759"/>
<dbReference type="SUPFAM" id="SSF47459">
    <property type="entry name" value="HLH, helix-loop-helix DNA-binding domain"/>
    <property type="match status" value="1"/>
</dbReference>
<dbReference type="Pfam" id="PF00010">
    <property type="entry name" value="HLH"/>
    <property type="match status" value="1"/>
</dbReference>
<dbReference type="SMART" id="SM00353">
    <property type="entry name" value="HLH"/>
    <property type="match status" value="1"/>
</dbReference>
<gene>
    <name evidence="4" type="primary">CBF1_1</name>
    <name evidence="4" type="ORF">BGW38_007994</name>
</gene>
<dbReference type="PANTHER" id="PTHR47787">
    <property type="entry name" value="CENTROMERE-BINDING PROTEIN 1"/>
    <property type="match status" value="1"/>
</dbReference>
<evidence type="ECO:0000259" key="3">
    <source>
        <dbReference type="PROSITE" id="PS50888"/>
    </source>
</evidence>
<accession>A0A9P6FYV0</accession>
<keyword evidence="5" id="KW-1185">Reference proteome</keyword>
<reference evidence="4" key="1">
    <citation type="journal article" date="2020" name="Fungal Divers.">
        <title>Resolving the Mortierellaceae phylogeny through synthesis of multi-gene phylogenetics and phylogenomics.</title>
        <authorList>
            <person name="Vandepol N."/>
            <person name="Liber J."/>
            <person name="Desiro A."/>
            <person name="Na H."/>
            <person name="Kennedy M."/>
            <person name="Barry K."/>
            <person name="Grigoriev I.V."/>
            <person name="Miller A.N."/>
            <person name="O'Donnell K."/>
            <person name="Stajich J.E."/>
            <person name="Bonito G."/>
        </authorList>
    </citation>
    <scope>NUCLEOTIDE SEQUENCE</scope>
    <source>
        <strain evidence="4">KOD1015</strain>
    </source>
</reference>
<dbReference type="GO" id="GO:0046983">
    <property type="term" value="F:protein dimerization activity"/>
    <property type="evidence" value="ECO:0007669"/>
    <property type="project" value="InterPro"/>
</dbReference>
<evidence type="ECO:0000313" key="4">
    <source>
        <dbReference type="EMBL" id="KAF9583964.1"/>
    </source>
</evidence>
<name>A0A9P6FYV0_9FUNG</name>
<comment type="caution">
    <text evidence="4">The sequence shown here is derived from an EMBL/GenBank/DDBJ whole genome shotgun (WGS) entry which is preliminary data.</text>
</comment>
<feature type="compositionally biased region" description="Polar residues" evidence="2">
    <location>
        <begin position="73"/>
        <end position="83"/>
    </location>
</feature>
<feature type="coiled-coil region" evidence="1">
    <location>
        <begin position="242"/>
        <end position="295"/>
    </location>
</feature>
<evidence type="ECO:0000256" key="1">
    <source>
        <dbReference type="SAM" id="Coils"/>
    </source>
</evidence>
<dbReference type="EMBL" id="JAABOA010000538">
    <property type="protein sequence ID" value="KAF9583964.1"/>
    <property type="molecule type" value="Genomic_DNA"/>
</dbReference>
<dbReference type="InterPro" id="IPR011598">
    <property type="entry name" value="bHLH_dom"/>
</dbReference>
<dbReference type="Gene3D" id="4.10.280.10">
    <property type="entry name" value="Helix-loop-helix DNA-binding domain"/>
    <property type="match status" value="1"/>
</dbReference>
<proteinExistence type="predicted"/>
<feature type="compositionally biased region" description="Low complexity" evidence="2">
    <location>
        <begin position="44"/>
        <end position="64"/>
    </location>
</feature>
<dbReference type="Proteomes" id="UP000780801">
    <property type="component" value="Unassembled WGS sequence"/>
</dbReference>
<dbReference type="AlphaFoldDB" id="A0A9P6FYV0"/>
<dbReference type="PANTHER" id="PTHR47787:SF1">
    <property type="entry name" value="CENTROMERE-BINDING PROTEIN 1"/>
    <property type="match status" value="1"/>
</dbReference>
<evidence type="ECO:0000313" key="5">
    <source>
        <dbReference type="Proteomes" id="UP000780801"/>
    </source>
</evidence>
<dbReference type="GO" id="GO:0005634">
    <property type="term" value="C:nucleus"/>
    <property type="evidence" value="ECO:0007669"/>
    <property type="project" value="TreeGrafter"/>
</dbReference>
<sequence>MTLSSEIQSVQEVLNNLTNSIKSDTKLGLDDTFSSVIAQHNLAQAVQQAAQAAAQEAQNAQKPQAKSDEESQELVSQPQGQENQSQTAQSSQHHHQPGPHEELERIAQQHQQEQQHHQDQDQHQYQQQQDDSIAAQVIHVNSLESDSSSTLATVSIAATTPAPAVTKPVPGSDEWHRLRKDNHKEVERRRRENINDGITEISKMVPSSEKNKGSILKEAVKYIRTLQETNRQLSIEAEATVNLQFEKEKAILEKSVAETELQNLTARHEILKREYEELRQQVDEQQAAKKLKTEQ</sequence>
<feature type="compositionally biased region" description="Basic and acidic residues" evidence="2">
    <location>
        <begin position="182"/>
        <end position="191"/>
    </location>
</feature>
<feature type="domain" description="BHLH" evidence="3">
    <location>
        <begin position="178"/>
        <end position="226"/>
    </location>
</feature>
<dbReference type="PROSITE" id="PS50888">
    <property type="entry name" value="BHLH"/>
    <property type="match status" value="1"/>
</dbReference>
<protein>
    <submittedName>
        <fullName evidence="4">Basic helix-loop-helix protein</fullName>
    </submittedName>
</protein>
<keyword evidence="1" id="KW-0175">Coiled coil</keyword>
<feature type="compositionally biased region" description="Basic and acidic residues" evidence="2">
    <location>
        <begin position="98"/>
        <end position="122"/>
    </location>
</feature>
<organism evidence="4 5">
    <name type="scientific">Lunasporangiospora selenospora</name>
    <dbReference type="NCBI Taxonomy" id="979761"/>
    <lineage>
        <taxon>Eukaryota</taxon>
        <taxon>Fungi</taxon>
        <taxon>Fungi incertae sedis</taxon>
        <taxon>Mucoromycota</taxon>
        <taxon>Mortierellomycotina</taxon>
        <taxon>Mortierellomycetes</taxon>
        <taxon>Mortierellales</taxon>
        <taxon>Mortierellaceae</taxon>
        <taxon>Lunasporangiospora</taxon>
    </lineage>
</organism>
<dbReference type="GO" id="GO:0003700">
    <property type="term" value="F:DNA-binding transcription factor activity"/>
    <property type="evidence" value="ECO:0007669"/>
    <property type="project" value="TreeGrafter"/>
</dbReference>
<feature type="region of interest" description="Disordered" evidence="2">
    <location>
        <begin position="44"/>
        <end position="130"/>
    </location>
</feature>
<evidence type="ECO:0000256" key="2">
    <source>
        <dbReference type="SAM" id="MobiDB-lite"/>
    </source>
</evidence>